<dbReference type="GO" id="GO:0000139">
    <property type="term" value="C:Golgi membrane"/>
    <property type="evidence" value="ECO:0007669"/>
    <property type="project" value="UniProtKB-SubCell"/>
</dbReference>
<feature type="signal peptide" evidence="9">
    <location>
        <begin position="1"/>
        <end position="24"/>
    </location>
</feature>
<comment type="subcellular location">
    <subcellularLocation>
        <location evidence="2 9">Golgi apparatus membrane</location>
        <topology evidence="2 9">Single-pass type I membrane protein</topology>
    </subcellularLocation>
</comment>
<keyword evidence="5 9" id="KW-0732">Signal</keyword>
<accession>A0A6A7AMB5</accession>
<proteinExistence type="inferred from homology"/>
<dbReference type="OrthoDB" id="10034655at2759"/>
<feature type="chain" id="PRO_5025706986" description="Protein kish" evidence="9">
    <location>
        <begin position="25"/>
        <end position="72"/>
    </location>
</feature>
<gene>
    <name evidence="10" type="ORF">CC86DRAFT_365600</name>
</gene>
<protein>
    <recommendedName>
        <fullName evidence="9">Protein kish</fullName>
    </recommendedName>
</protein>
<keyword evidence="4" id="KW-0812">Transmembrane</keyword>
<organism evidence="10 11">
    <name type="scientific">Ophiobolus disseminans</name>
    <dbReference type="NCBI Taxonomy" id="1469910"/>
    <lineage>
        <taxon>Eukaryota</taxon>
        <taxon>Fungi</taxon>
        <taxon>Dikarya</taxon>
        <taxon>Ascomycota</taxon>
        <taxon>Pezizomycotina</taxon>
        <taxon>Dothideomycetes</taxon>
        <taxon>Pleosporomycetidae</taxon>
        <taxon>Pleosporales</taxon>
        <taxon>Pleosporineae</taxon>
        <taxon>Phaeosphaeriaceae</taxon>
        <taxon>Ophiobolus</taxon>
    </lineage>
</organism>
<evidence type="ECO:0000313" key="10">
    <source>
        <dbReference type="EMBL" id="KAF2833797.1"/>
    </source>
</evidence>
<keyword evidence="11" id="KW-1185">Reference proteome</keyword>
<evidence type="ECO:0000256" key="3">
    <source>
        <dbReference type="ARBA" id="ARBA00008961"/>
    </source>
</evidence>
<dbReference type="PANTHER" id="PTHR13229">
    <property type="entry name" value="PROTEIN KISH-A"/>
    <property type="match status" value="1"/>
</dbReference>
<evidence type="ECO:0000256" key="5">
    <source>
        <dbReference type="ARBA" id="ARBA00022729"/>
    </source>
</evidence>
<keyword evidence="8" id="KW-0472">Membrane</keyword>
<reference evidence="10" key="1">
    <citation type="journal article" date="2020" name="Stud. Mycol.">
        <title>101 Dothideomycetes genomes: a test case for predicting lifestyles and emergence of pathogens.</title>
        <authorList>
            <person name="Haridas S."/>
            <person name="Albert R."/>
            <person name="Binder M."/>
            <person name="Bloem J."/>
            <person name="Labutti K."/>
            <person name="Salamov A."/>
            <person name="Andreopoulos B."/>
            <person name="Baker S."/>
            <person name="Barry K."/>
            <person name="Bills G."/>
            <person name="Bluhm B."/>
            <person name="Cannon C."/>
            <person name="Castanera R."/>
            <person name="Culley D."/>
            <person name="Daum C."/>
            <person name="Ezra D."/>
            <person name="Gonzalez J."/>
            <person name="Henrissat B."/>
            <person name="Kuo A."/>
            <person name="Liang C."/>
            <person name="Lipzen A."/>
            <person name="Lutzoni F."/>
            <person name="Magnuson J."/>
            <person name="Mondo S."/>
            <person name="Nolan M."/>
            <person name="Ohm R."/>
            <person name="Pangilinan J."/>
            <person name="Park H.-J."/>
            <person name="Ramirez L."/>
            <person name="Alfaro M."/>
            <person name="Sun H."/>
            <person name="Tritt A."/>
            <person name="Yoshinaga Y."/>
            <person name="Zwiers L.-H."/>
            <person name="Turgeon B."/>
            <person name="Goodwin S."/>
            <person name="Spatafora J."/>
            <person name="Crous P."/>
            <person name="Grigoriev I."/>
        </authorList>
    </citation>
    <scope>NUCLEOTIDE SEQUENCE</scope>
    <source>
        <strain evidence="10">CBS 113818</strain>
    </source>
</reference>
<dbReference type="InterPro" id="IPR009653">
    <property type="entry name" value="Ksh1"/>
</dbReference>
<comment type="function">
    <text evidence="1 9">Involved in the early part of the secretory pathway.</text>
</comment>
<dbReference type="InterPro" id="IPR051523">
    <property type="entry name" value="KISH_domain"/>
</dbReference>
<keyword evidence="6" id="KW-1133">Transmembrane helix</keyword>
<evidence type="ECO:0000256" key="6">
    <source>
        <dbReference type="ARBA" id="ARBA00022989"/>
    </source>
</evidence>
<dbReference type="Pfam" id="PF06842">
    <property type="entry name" value="DUF1242"/>
    <property type="match status" value="1"/>
</dbReference>
<sequence>MTALFNFQSLLLVILLTICTSTYAHYVFPGIIDRNKDNYFVSPFWKAARVGERLSPYVSLACVVMAALEFMG</sequence>
<evidence type="ECO:0000256" key="9">
    <source>
        <dbReference type="RuleBase" id="RU910717"/>
    </source>
</evidence>
<keyword evidence="7 9" id="KW-0333">Golgi apparatus</keyword>
<evidence type="ECO:0000256" key="2">
    <source>
        <dbReference type="ARBA" id="ARBA00004614"/>
    </source>
</evidence>
<dbReference type="AlphaFoldDB" id="A0A6A7AMB5"/>
<dbReference type="Proteomes" id="UP000799424">
    <property type="component" value="Unassembled WGS sequence"/>
</dbReference>
<comment type="similarity">
    <text evidence="3 9">Belongs to the KISH family.</text>
</comment>
<name>A0A6A7AMB5_9PLEO</name>
<evidence type="ECO:0000256" key="4">
    <source>
        <dbReference type="ARBA" id="ARBA00022692"/>
    </source>
</evidence>
<evidence type="ECO:0000313" key="11">
    <source>
        <dbReference type="Proteomes" id="UP000799424"/>
    </source>
</evidence>
<evidence type="ECO:0000256" key="1">
    <source>
        <dbReference type="ARBA" id="ARBA00002154"/>
    </source>
</evidence>
<evidence type="ECO:0000256" key="8">
    <source>
        <dbReference type="ARBA" id="ARBA00023136"/>
    </source>
</evidence>
<evidence type="ECO:0000256" key="7">
    <source>
        <dbReference type="ARBA" id="ARBA00023034"/>
    </source>
</evidence>
<dbReference type="EMBL" id="MU006216">
    <property type="protein sequence ID" value="KAF2833797.1"/>
    <property type="molecule type" value="Genomic_DNA"/>
</dbReference>